<evidence type="ECO:0000256" key="1">
    <source>
        <dbReference type="ARBA" id="ARBA00008287"/>
    </source>
</evidence>
<gene>
    <name evidence="9" type="primary">TEX13A</name>
</gene>
<dbReference type="RefSeq" id="XP_032331597.1">
    <property type="nucleotide sequence ID" value="XM_032475706.1"/>
</dbReference>
<protein>
    <submittedName>
        <fullName evidence="9">Testis-expressed protein 13A</fullName>
    </submittedName>
</protein>
<feature type="compositionally biased region" description="Low complexity" evidence="6">
    <location>
        <begin position="164"/>
        <end position="173"/>
    </location>
</feature>
<dbReference type="InterPro" id="IPR036443">
    <property type="entry name" value="Znf_RanBP2_sf"/>
</dbReference>
<accession>A0A8B8SQ94</accession>
<feature type="region of interest" description="Disordered" evidence="6">
    <location>
        <begin position="162"/>
        <end position="215"/>
    </location>
</feature>
<keyword evidence="8" id="KW-1185">Reference proteome</keyword>
<dbReference type="GeneID" id="116662211"/>
<evidence type="ECO:0000313" key="8">
    <source>
        <dbReference type="Proteomes" id="UP000694856"/>
    </source>
</evidence>
<evidence type="ECO:0000256" key="4">
    <source>
        <dbReference type="ARBA" id="ARBA00022833"/>
    </source>
</evidence>
<dbReference type="Pfam" id="PF00641">
    <property type="entry name" value="Zn_ribbon_RanBP"/>
    <property type="match status" value="1"/>
</dbReference>
<feature type="compositionally biased region" description="Low complexity" evidence="6">
    <location>
        <begin position="187"/>
        <end position="196"/>
    </location>
</feature>
<evidence type="ECO:0000259" key="7">
    <source>
        <dbReference type="PROSITE" id="PS50199"/>
    </source>
</evidence>
<reference evidence="9" key="1">
    <citation type="submission" date="2025-08" db="UniProtKB">
        <authorList>
            <consortium name="RefSeq"/>
        </authorList>
    </citation>
    <scope>IDENTIFICATION</scope>
    <source>
        <tissue evidence="9">Ear skin</tissue>
    </source>
</reference>
<dbReference type="PROSITE" id="PS01358">
    <property type="entry name" value="ZF_RANBP2_1"/>
    <property type="match status" value="1"/>
</dbReference>
<keyword evidence="4" id="KW-0862">Zinc</keyword>
<feature type="compositionally biased region" description="Basic and acidic residues" evidence="6">
    <location>
        <begin position="338"/>
        <end position="350"/>
    </location>
</feature>
<dbReference type="KEGG" id="cfr:116662211"/>
<dbReference type="Gene3D" id="4.10.1060.10">
    <property type="entry name" value="Zinc finger, RanBP2-type"/>
    <property type="match status" value="1"/>
</dbReference>
<dbReference type="CTD" id="56157"/>
<evidence type="ECO:0000256" key="2">
    <source>
        <dbReference type="ARBA" id="ARBA00022723"/>
    </source>
</evidence>
<proteinExistence type="inferred from homology"/>
<keyword evidence="2" id="KW-0479">Metal-binding</keyword>
<dbReference type="GO" id="GO:0008270">
    <property type="term" value="F:zinc ion binding"/>
    <property type="evidence" value="ECO:0007669"/>
    <property type="project" value="UniProtKB-KW"/>
</dbReference>
<dbReference type="GO" id="GO:0003729">
    <property type="term" value="F:mRNA binding"/>
    <property type="evidence" value="ECO:0007669"/>
    <property type="project" value="TreeGrafter"/>
</dbReference>
<dbReference type="PANTHER" id="PTHR23111">
    <property type="entry name" value="ZINC FINGER PROTEIN"/>
    <property type="match status" value="1"/>
</dbReference>
<dbReference type="PROSITE" id="PS50199">
    <property type="entry name" value="ZF_RANBP2_2"/>
    <property type="match status" value="1"/>
</dbReference>
<dbReference type="InterPro" id="IPR028193">
    <property type="entry name" value="TEX13A-D_N"/>
</dbReference>
<organism evidence="8 9">
    <name type="scientific">Camelus ferus</name>
    <name type="common">Wild bactrian camel</name>
    <name type="synonym">Camelus bactrianus ferus</name>
    <dbReference type="NCBI Taxonomy" id="419612"/>
    <lineage>
        <taxon>Eukaryota</taxon>
        <taxon>Metazoa</taxon>
        <taxon>Chordata</taxon>
        <taxon>Craniata</taxon>
        <taxon>Vertebrata</taxon>
        <taxon>Euteleostomi</taxon>
        <taxon>Mammalia</taxon>
        <taxon>Eutheria</taxon>
        <taxon>Laurasiatheria</taxon>
        <taxon>Artiodactyla</taxon>
        <taxon>Tylopoda</taxon>
        <taxon>Camelidae</taxon>
        <taxon>Camelus</taxon>
    </lineage>
</organism>
<evidence type="ECO:0000313" key="9">
    <source>
        <dbReference type="RefSeq" id="XP_032331597.1"/>
    </source>
</evidence>
<dbReference type="Proteomes" id="UP000694856">
    <property type="component" value="Chromosome X"/>
</dbReference>
<keyword evidence="3 5" id="KW-0863">Zinc-finger</keyword>
<comment type="similarity">
    <text evidence="1">Belongs to the TEX13 family.</text>
</comment>
<evidence type="ECO:0000256" key="3">
    <source>
        <dbReference type="ARBA" id="ARBA00022771"/>
    </source>
</evidence>
<dbReference type="Pfam" id="PF15186">
    <property type="entry name" value="TEX13"/>
    <property type="match status" value="1"/>
</dbReference>
<sequence>MALKPEDLSGGFQHGKVVAFINEKMARHAKGPEFYLENTSLSWEEVEAKLNAILEDTEVSSEAKEACAWGSLALGMRFAHRQNQLNECRVQCLHDFTRLQKSAAQALASDLKLLTAQREVERKEAAAQLRLAQASLAEMRKERDLLRWKLFQTELGPLRERVAEGPGLATATGAGTGAGEVEEKAEATATSASASGATGGGGGGRQEDEEDTDDAEAMEKLGEDLMQLLGAADQKSYTSSRQREGNLRSLETPMVYLSGAKKSRSTVSQELLPVQLPASFTYSYSCPLSPFPDTPIPSPPTTSPLAETFTAGALPQTSPHWGPSDVSLWANMGALGIDPREPQRDRRDSDPYPQRRQPVFRRPGDWDCPWCKAVNFSRRETCFRCGRGIWLQSPQ</sequence>
<dbReference type="SUPFAM" id="SSF90209">
    <property type="entry name" value="Ran binding protein zinc finger-like"/>
    <property type="match status" value="1"/>
</dbReference>
<dbReference type="InterPro" id="IPR001876">
    <property type="entry name" value="Znf_RanBP2"/>
</dbReference>
<feature type="region of interest" description="Disordered" evidence="6">
    <location>
        <begin position="335"/>
        <end position="358"/>
    </location>
</feature>
<dbReference type="SMART" id="SM00547">
    <property type="entry name" value="ZnF_RBZ"/>
    <property type="match status" value="1"/>
</dbReference>
<dbReference type="AlphaFoldDB" id="A0A8B8SQ94"/>
<dbReference type="PANTHER" id="PTHR23111:SF64">
    <property type="entry name" value="TESTIS-EXPRESSED PROTEIN 13A"/>
    <property type="match status" value="1"/>
</dbReference>
<feature type="domain" description="RanBP2-type" evidence="7">
    <location>
        <begin position="362"/>
        <end position="386"/>
    </location>
</feature>
<name>A0A8B8SQ94_CAMFR</name>
<evidence type="ECO:0000256" key="5">
    <source>
        <dbReference type="PROSITE-ProRule" id="PRU00322"/>
    </source>
</evidence>
<evidence type="ECO:0000256" key="6">
    <source>
        <dbReference type="SAM" id="MobiDB-lite"/>
    </source>
</evidence>